<evidence type="ECO:0000313" key="3">
    <source>
        <dbReference type="EMBL" id="EYU38536.1"/>
    </source>
</evidence>
<evidence type="ECO:0000256" key="2">
    <source>
        <dbReference type="SAM" id="MobiDB-lite"/>
    </source>
</evidence>
<evidence type="ECO:0000313" key="4">
    <source>
        <dbReference type="Proteomes" id="UP000030748"/>
    </source>
</evidence>
<keyword evidence="4" id="KW-1185">Reference proteome</keyword>
<proteinExistence type="inferred from homology"/>
<feature type="compositionally biased region" description="Basic and acidic residues" evidence="2">
    <location>
        <begin position="94"/>
        <end position="103"/>
    </location>
</feature>
<dbReference type="EMBL" id="KI630480">
    <property type="protein sequence ID" value="EYU38536.1"/>
    <property type="molecule type" value="Genomic_DNA"/>
</dbReference>
<organism evidence="3 4">
    <name type="scientific">Erythranthe guttata</name>
    <name type="common">Yellow monkey flower</name>
    <name type="synonym">Mimulus guttatus</name>
    <dbReference type="NCBI Taxonomy" id="4155"/>
    <lineage>
        <taxon>Eukaryota</taxon>
        <taxon>Viridiplantae</taxon>
        <taxon>Streptophyta</taxon>
        <taxon>Embryophyta</taxon>
        <taxon>Tracheophyta</taxon>
        <taxon>Spermatophyta</taxon>
        <taxon>Magnoliopsida</taxon>
        <taxon>eudicotyledons</taxon>
        <taxon>Gunneridae</taxon>
        <taxon>Pentapetalae</taxon>
        <taxon>asterids</taxon>
        <taxon>lamiids</taxon>
        <taxon>Lamiales</taxon>
        <taxon>Phrymaceae</taxon>
        <taxon>Erythranthe</taxon>
    </lineage>
</organism>
<feature type="region of interest" description="Disordered" evidence="2">
    <location>
        <begin position="38"/>
        <end position="117"/>
    </location>
</feature>
<dbReference type="PANTHER" id="PTHR46525">
    <property type="entry name" value="EMB|CAB72159.1"/>
    <property type="match status" value="1"/>
</dbReference>
<gene>
    <name evidence="3" type="ORF">MIMGU_mgv1a018290mg</name>
</gene>
<dbReference type="InterPro" id="IPR007608">
    <property type="entry name" value="Senescence_reg_S40"/>
</dbReference>
<evidence type="ECO:0008006" key="5">
    <source>
        <dbReference type="Google" id="ProtNLM"/>
    </source>
</evidence>
<feature type="region of interest" description="Disordered" evidence="2">
    <location>
        <begin position="1"/>
        <end position="25"/>
    </location>
</feature>
<name>A0A022REB8_ERYGU</name>
<comment type="similarity">
    <text evidence="1">Belongs to the senescence regulator S40 family.</text>
</comment>
<dbReference type="PhylomeDB" id="A0A022REB8"/>
<dbReference type="GO" id="GO:0010150">
    <property type="term" value="P:leaf senescence"/>
    <property type="evidence" value="ECO:0007669"/>
    <property type="project" value="UniProtKB-ARBA"/>
</dbReference>
<evidence type="ECO:0000256" key="1">
    <source>
        <dbReference type="ARBA" id="ARBA00034773"/>
    </source>
</evidence>
<dbReference type="eggNOG" id="ENOG502S3MY">
    <property type="taxonomic scope" value="Eukaryota"/>
</dbReference>
<dbReference type="Pfam" id="PF04520">
    <property type="entry name" value="Senescence_reg"/>
    <property type="match status" value="1"/>
</dbReference>
<dbReference type="PANTHER" id="PTHR46525:SF17">
    <property type="entry name" value="SENESCENCE REGULATOR S40"/>
    <property type="match status" value="1"/>
</dbReference>
<sequence length="158" mass="17147">MAAARKGYGRYLGGNGGGKITPATSDDQFELDESEIWGTNCSNDADGVGPERKKQVDLPPVGKSGNGDHRRVGEGANSLPVNVPDWSKILGSEYKGRGPRELKEEEGDGGNDRIPPHEYLAKKRGASLSVHEGRGRTLKGRDLSRVRDAVWKKFGFQD</sequence>
<protein>
    <recommendedName>
        <fullName evidence="5">Senescence regulator S40</fullName>
    </recommendedName>
</protein>
<accession>A0A022REB8</accession>
<reference evidence="3 4" key="1">
    <citation type="journal article" date="2013" name="Proc. Natl. Acad. Sci. U.S.A.">
        <title>Fine-scale variation in meiotic recombination in Mimulus inferred from population shotgun sequencing.</title>
        <authorList>
            <person name="Hellsten U."/>
            <person name="Wright K.M."/>
            <person name="Jenkins J."/>
            <person name="Shu S."/>
            <person name="Yuan Y."/>
            <person name="Wessler S.R."/>
            <person name="Schmutz J."/>
            <person name="Willis J.H."/>
            <person name="Rokhsar D.S."/>
        </authorList>
    </citation>
    <scope>NUCLEOTIDE SEQUENCE [LARGE SCALE GENOMIC DNA]</scope>
    <source>
        <strain evidence="4">cv. DUN x IM62</strain>
    </source>
</reference>
<feature type="compositionally biased region" description="Gly residues" evidence="2">
    <location>
        <begin position="10"/>
        <end position="19"/>
    </location>
</feature>
<dbReference type="AlphaFoldDB" id="A0A022REB8"/>
<dbReference type="Proteomes" id="UP000030748">
    <property type="component" value="Unassembled WGS sequence"/>
</dbReference>
<dbReference type="STRING" id="4155.A0A022REB8"/>